<reference evidence="5 6" key="1">
    <citation type="submission" date="2020-08" db="EMBL/GenBank/DDBJ databases">
        <title>Genomic Encyclopedia of Type Strains, Phase IV (KMG-IV): sequencing the most valuable type-strain genomes for metagenomic binning, comparative biology and taxonomic classification.</title>
        <authorList>
            <person name="Goeker M."/>
        </authorList>
    </citation>
    <scope>NUCLEOTIDE SEQUENCE [LARGE SCALE GENOMIC DNA]</scope>
    <source>
        <strain evidence="5 6">DSM 16268</strain>
    </source>
</reference>
<evidence type="ECO:0000256" key="3">
    <source>
        <dbReference type="SAM" id="SignalP"/>
    </source>
</evidence>
<comment type="similarity">
    <text evidence="2">Belongs to the bacterial solute-binding protein 2 family.</text>
</comment>
<comment type="subcellular location">
    <subcellularLocation>
        <location evidence="1">Periplasm</location>
    </subcellularLocation>
</comment>
<evidence type="ECO:0000256" key="1">
    <source>
        <dbReference type="ARBA" id="ARBA00004418"/>
    </source>
</evidence>
<gene>
    <name evidence="5" type="ORF">GGQ63_000249</name>
</gene>
<feature type="chain" id="PRO_5031077365" evidence="3">
    <location>
        <begin position="24"/>
        <end position="360"/>
    </location>
</feature>
<comment type="caution">
    <text evidence="5">The sequence shown here is derived from an EMBL/GenBank/DDBJ whole genome shotgun (WGS) entry which is preliminary data.</text>
</comment>
<sequence>MKSVLKTMALCASVSVVATFAHAQSGVLEKAVGGYTFGDAAKEAEGTKNFHSADGKLTFAVITHTAGNGFFDPTYVGAKVAADAFGINLIMLGSEAPVDDIPREIEILNQVINDPTIDGIVMTTPQSGAYDDIVNKAFANGIPVATTNSFDPALAHRNQISHTGQSSAAAAVGGEALAKCLLDKGVEGGSIILPSTTTLGNVEVNRRVTAAFEAIVKTLNDAGKLANFKVDAGPENIGVDVNKDDIVNSIVSLIESRGDVVGAFAANAFVTPALGDAIAQLGMNGKVCAFGFDLGPKQQELIKSDALTGSLGQQPFLQGFWPVAQLYLEIDRGVQAADLDTKAQLVTKENVDKVGKRFEN</sequence>
<dbReference type="InterPro" id="IPR028082">
    <property type="entry name" value="Peripla_BP_I"/>
</dbReference>
<feature type="signal peptide" evidence="3">
    <location>
        <begin position="1"/>
        <end position="23"/>
    </location>
</feature>
<keyword evidence="5" id="KW-0762">Sugar transport</keyword>
<feature type="domain" description="Periplasmic binding protein" evidence="4">
    <location>
        <begin position="59"/>
        <end position="328"/>
    </location>
</feature>
<name>A0A7W9CTE4_9HYPH</name>
<organism evidence="5 6">
    <name type="scientific">Prosthecomicrobium pneumaticum</name>
    <dbReference type="NCBI Taxonomy" id="81895"/>
    <lineage>
        <taxon>Bacteria</taxon>
        <taxon>Pseudomonadati</taxon>
        <taxon>Pseudomonadota</taxon>
        <taxon>Alphaproteobacteria</taxon>
        <taxon>Hyphomicrobiales</taxon>
        <taxon>Kaistiaceae</taxon>
        <taxon>Prosthecomicrobium</taxon>
    </lineage>
</organism>
<proteinExistence type="inferred from homology"/>
<keyword evidence="6" id="KW-1185">Reference proteome</keyword>
<dbReference type="GO" id="GO:0030288">
    <property type="term" value="C:outer membrane-bounded periplasmic space"/>
    <property type="evidence" value="ECO:0007669"/>
    <property type="project" value="TreeGrafter"/>
</dbReference>
<dbReference type="PANTHER" id="PTHR30036:SF7">
    <property type="entry name" value="ABC TRANSPORTER PERIPLASMIC-BINDING PROTEIN YPHF"/>
    <property type="match status" value="1"/>
</dbReference>
<dbReference type="Pfam" id="PF13407">
    <property type="entry name" value="Peripla_BP_4"/>
    <property type="match status" value="1"/>
</dbReference>
<dbReference type="RefSeq" id="WP_183851781.1">
    <property type="nucleotide sequence ID" value="NZ_JACHOO010000001.1"/>
</dbReference>
<keyword evidence="5" id="KW-0813">Transport</keyword>
<dbReference type="AlphaFoldDB" id="A0A7W9CTE4"/>
<evidence type="ECO:0000313" key="6">
    <source>
        <dbReference type="Proteomes" id="UP000523821"/>
    </source>
</evidence>
<keyword evidence="3" id="KW-0732">Signal</keyword>
<dbReference type="SUPFAM" id="SSF53822">
    <property type="entry name" value="Periplasmic binding protein-like I"/>
    <property type="match status" value="1"/>
</dbReference>
<dbReference type="InterPro" id="IPR025997">
    <property type="entry name" value="SBP_2_dom"/>
</dbReference>
<evidence type="ECO:0000259" key="4">
    <source>
        <dbReference type="Pfam" id="PF13407"/>
    </source>
</evidence>
<dbReference type="EMBL" id="JACHOO010000001">
    <property type="protein sequence ID" value="MBB5751206.1"/>
    <property type="molecule type" value="Genomic_DNA"/>
</dbReference>
<dbReference type="InterPro" id="IPR050555">
    <property type="entry name" value="Bact_Solute-Bind_Prot2"/>
</dbReference>
<evidence type="ECO:0000313" key="5">
    <source>
        <dbReference type="EMBL" id="MBB5751206.1"/>
    </source>
</evidence>
<dbReference type="Gene3D" id="3.40.50.2300">
    <property type="match status" value="2"/>
</dbReference>
<dbReference type="Proteomes" id="UP000523821">
    <property type="component" value="Unassembled WGS sequence"/>
</dbReference>
<evidence type="ECO:0000256" key="2">
    <source>
        <dbReference type="ARBA" id="ARBA00007639"/>
    </source>
</evidence>
<protein>
    <submittedName>
        <fullName evidence="5">Simple sugar transport system substrate-binding protein</fullName>
    </submittedName>
</protein>
<dbReference type="GO" id="GO:0030246">
    <property type="term" value="F:carbohydrate binding"/>
    <property type="evidence" value="ECO:0007669"/>
    <property type="project" value="TreeGrafter"/>
</dbReference>
<accession>A0A7W9CTE4</accession>
<dbReference type="PANTHER" id="PTHR30036">
    <property type="entry name" value="D-XYLOSE-BINDING PERIPLASMIC PROTEIN"/>
    <property type="match status" value="1"/>
</dbReference>